<dbReference type="InterPro" id="IPR010026">
    <property type="entry name" value="Phage_holin_LL-H"/>
</dbReference>
<evidence type="ECO:0000313" key="3">
    <source>
        <dbReference type="Proteomes" id="UP000319432"/>
    </source>
</evidence>
<dbReference type="EMBL" id="CP033464">
    <property type="protein sequence ID" value="QDX94778.1"/>
    <property type="molecule type" value="Genomic_DNA"/>
</dbReference>
<gene>
    <name evidence="2" type="ORF">EEL30_22310</name>
</gene>
<proteinExistence type="predicted"/>
<evidence type="ECO:0008006" key="4">
    <source>
        <dbReference type="Google" id="ProtNLM"/>
    </source>
</evidence>
<reference evidence="2 3" key="1">
    <citation type="submission" date="2018-11" db="EMBL/GenBank/DDBJ databases">
        <title>Phylogenetic determinants of toxin gene distribution in genomes of Brevibacillus laterosporus.</title>
        <authorList>
            <person name="Glare T.R."/>
            <person name="Durrant A."/>
            <person name="Berry C."/>
            <person name="Palma L."/>
            <person name="Ormskirk M."/>
            <person name="Cox M.O."/>
        </authorList>
    </citation>
    <scope>NUCLEOTIDE SEQUENCE [LARGE SCALE GENOMIC DNA]</scope>
    <source>
        <strain evidence="2 3">1821L</strain>
    </source>
</reference>
<keyword evidence="1" id="KW-0472">Membrane</keyword>
<sequence>MSILLGQIVLDVAHLLLLAVGTWAIFYLVTFLKGKIKKEHALRAVQYVEQAFVHLKGSEKYNEAVTYFVASMARNKIKVTDEEVKGLIESTLCEWKDELNKQMK</sequence>
<dbReference type="OrthoDB" id="1808705at2"/>
<keyword evidence="1" id="KW-1133">Transmembrane helix</keyword>
<evidence type="ECO:0000256" key="1">
    <source>
        <dbReference type="SAM" id="Phobius"/>
    </source>
</evidence>
<protein>
    <recommendedName>
        <fullName evidence="4">Phage holin</fullName>
    </recommendedName>
</protein>
<name>A0A518VCS6_BRELA</name>
<organism evidence="2 3">
    <name type="scientific">Brevibacillus laterosporus</name>
    <name type="common">Bacillus laterosporus</name>
    <dbReference type="NCBI Taxonomy" id="1465"/>
    <lineage>
        <taxon>Bacteria</taxon>
        <taxon>Bacillati</taxon>
        <taxon>Bacillota</taxon>
        <taxon>Bacilli</taxon>
        <taxon>Bacillales</taxon>
        <taxon>Paenibacillaceae</taxon>
        <taxon>Brevibacillus</taxon>
    </lineage>
</organism>
<evidence type="ECO:0000313" key="2">
    <source>
        <dbReference type="EMBL" id="QDX94778.1"/>
    </source>
</evidence>
<dbReference type="Proteomes" id="UP000319432">
    <property type="component" value="Chromosome"/>
</dbReference>
<dbReference type="AlphaFoldDB" id="A0A518VCS6"/>
<dbReference type="Pfam" id="PF09682">
    <property type="entry name" value="Phage_holin_6_1"/>
    <property type="match status" value="1"/>
</dbReference>
<keyword evidence="1" id="KW-0812">Transmembrane</keyword>
<feature type="transmembrane region" description="Helical" evidence="1">
    <location>
        <begin position="12"/>
        <end position="32"/>
    </location>
</feature>
<keyword evidence="3" id="KW-1185">Reference proteome</keyword>
<accession>A0A518VCS6</accession>